<evidence type="ECO:0000256" key="8">
    <source>
        <dbReference type="ARBA" id="ARBA00023310"/>
    </source>
</evidence>
<evidence type="ECO:0000313" key="14">
    <source>
        <dbReference type="Proteomes" id="UP000239425"/>
    </source>
</evidence>
<dbReference type="RefSeq" id="WP_104207135.1">
    <property type="nucleotide sequence ID" value="NZ_PHHC01000108.1"/>
</dbReference>
<dbReference type="Pfam" id="PF00137">
    <property type="entry name" value="ATP-synt_C"/>
    <property type="match status" value="1"/>
</dbReference>
<dbReference type="GO" id="GO:0045259">
    <property type="term" value="C:proton-transporting ATP synthase complex"/>
    <property type="evidence" value="ECO:0007669"/>
    <property type="project" value="UniProtKB-KW"/>
</dbReference>
<keyword evidence="8" id="KW-0066">ATP synthesis</keyword>
<dbReference type="EMBL" id="PHHC01000108">
    <property type="protein sequence ID" value="PPE03355.1"/>
    <property type="molecule type" value="Genomic_DNA"/>
</dbReference>
<dbReference type="GO" id="GO:0015078">
    <property type="term" value="F:proton transmembrane transporter activity"/>
    <property type="evidence" value="ECO:0007669"/>
    <property type="project" value="InterPro"/>
</dbReference>
<evidence type="ECO:0000256" key="7">
    <source>
        <dbReference type="ARBA" id="ARBA00023136"/>
    </source>
</evidence>
<dbReference type="Proteomes" id="UP000239425">
    <property type="component" value="Unassembled WGS sequence"/>
</dbReference>
<dbReference type="GO" id="GO:0033177">
    <property type="term" value="C:proton-transporting two-sector ATPase complex, proton-transporting domain"/>
    <property type="evidence" value="ECO:0007669"/>
    <property type="project" value="InterPro"/>
</dbReference>
<dbReference type="CDD" id="cd18182">
    <property type="entry name" value="ATP-synt_Fo_c_ATP5G3"/>
    <property type="match status" value="1"/>
</dbReference>
<protein>
    <recommendedName>
        <fullName evidence="9">ATP synthase F(0) sector subunit c</fullName>
    </recommendedName>
    <alternativeName>
        <fullName evidence="10">F-type ATPase subunit c</fullName>
    </alternativeName>
</protein>
<dbReference type="OrthoDB" id="9811093at2"/>
<sequence>MSDLAFKYLAAAIAVLPLGLVGLAVGKIFTTLIQCIAQNPAAKEKVYALGLIGVAMTEAVALFALSVAFIVLFS</sequence>
<evidence type="ECO:0000259" key="12">
    <source>
        <dbReference type="Pfam" id="PF00137"/>
    </source>
</evidence>
<keyword evidence="6" id="KW-0446">Lipid-binding</keyword>
<organism evidence="13 14">
    <name type="scientific">Holospora curviuscula</name>
    <dbReference type="NCBI Taxonomy" id="1082868"/>
    <lineage>
        <taxon>Bacteria</taxon>
        <taxon>Pseudomonadati</taxon>
        <taxon>Pseudomonadota</taxon>
        <taxon>Alphaproteobacteria</taxon>
        <taxon>Holosporales</taxon>
        <taxon>Holosporaceae</taxon>
        <taxon>Holospora</taxon>
    </lineage>
</organism>
<dbReference type="Gene3D" id="1.20.20.10">
    <property type="entry name" value="F1F0 ATP synthase subunit C"/>
    <property type="match status" value="1"/>
</dbReference>
<keyword evidence="3" id="KW-0406">Ion transport</keyword>
<proteinExistence type="inferred from homology"/>
<evidence type="ECO:0000256" key="1">
    <source>
        <dbReference type="ARBA" id="ARBA00004141"/>
    </source>
</evidence>
<feature type="transmembrane region" description="Helical" evidence="11">
    <location>
        <begin position="6"/>
        <end position="25"/>
    </location>
</feature>
<keyword evidence="3" id="KW-0375">Hydrogen ion transport</keyword>
<evidence type="ECO:0000256" key="6">
    <source>
        <dbReference type="ARBA" id="ARBA00023121"/>
    </source>
</evidence>
<keyword evidence="7 11" id="KW-0472">Membrane</keyword>
<keyword evidence="14" id="KW-1185">Reference proteome</keyword>
<evidence type="ECO:0000256" key="5">
    <source>
        <dbReference type="ARBA" id="ARBA00022989"/>
    </source>
</evidence>
<reference evidence="13 14" key="1">
    <citation type="submission" date="2017-11" db="EMBL/GenBank/DDBJ databases">
        <title>Comparative genomic analysis of Holospora spp., intranuclear symbionts of paramecia.</title>
        <authorList>
            <person name="Garushyants S.K."/>
            <person name="Beliavskaya A."/>
            <person name="Malko D.B."/>
            <person name="Logacheva M.D."/>
            <person name="Rautian M.S."/>
            <person name="Gelfand M.S."/>
        </authorList>
    </citation>
    <scope>NUCLEOTIDE SEQUENCE [LARGE SCALE GENOMIC DNA]</scope>
    <source>
        <strain evidence="14">02AZ16</strain>
    </source>
</reference>
<dbReference type="InterPro" id="IPR035921">
    <property type="entry name" value="F/V-ATP_Csub_sf"/>
</dbReference>
<keyword evidence="3" id="KW-0813">Transport</keyword>
<gene>
    <name evidence="13" type="ORF">HCUR_01186</name>
</gene>
<evidence type="ECO:0000256" key="9">
    <source>
        <dbReference type="ARBA" id="ARBA00032200"/>
    </source>
</evidence>
<keyword evidence="5 11" id="KW-1133">Transmembrane helix</keyword>
<evidence type="ECO:0000313" key="13">
    <source>
        <dbReference type="EMBL" id="PPE03355.1"/>
    </source>
</evidence>
<feature type="transmembrane region" description="Helical" evidence="11">
    <location>
        <begin position="46"/>
        <end position="73"/>
    </location>
</feature>
<comment type="similarity">
    <text evidence="2">Belongs to the ATPase C chain family.</text>
</comment>
<name>A0A2S5R896_9PROT</name>
<accession>A0A2S5R896</accession>
<evidence type="ECO:0000256" key="10">
    <source>
        <dbReference type="ARBA" id="ARBA00032887"/>
    </source>
</evidence>
<evidence type="ECO:0000256" key="3">
    <source>
        <dbReference type="ARBA" id="ARBA00022547"/>
    </source>
</evidence>
<dbReference type="InterPro" id="IPR002379">
    <property type="entry name" value="ATPase_proteolipid_c-like_dom"/>
</dbReference>
<dbReference type="SUPFAM" id="SSF81333">
    <property type="entry name" value="F1F0 ATP synthase subunit C"/>
    <property type="match status" value="1"/>
</dbReference>
<dbReference type="GO" id="GO:0015986">
    <property type="term" value="P:proton motive force-driven ATP synthesis"/>
    <property type="evidence" value="ECO:0007669"/>
    <property type="project" value="InterPro"/>
</dbReference>
<dbReference type="GO" id="GO:0008289">
    <property type="term" value="F:lipid binding"/>
    <property type="evidence" value="ECO:0007669"/>
    <property type="project" value="UniProtKB-KW"/>
</dbReference>
<comment type="caution">
    <text evidence="13">The sequence shown here is derived from an EMBL/GenBank/DDBJ whole genome shotgun (WGS) entry which is preliminary data.</text>
</comment>
<dbReference type="InterPro" id="IPR000454">
    <property type="entry name" value="ATP_synth_F0_csu"/>
</dbReference>
<dbReference type="PRINTS" id="PR00124">
    <property type="entry name" value="ATPASEC"/>
</dbReference>
<dbReference type="AlphaFoldDB" id="A0A2S5R896"/>
<evidence type="ECO:0000256" key="11">
    <source>
        <dbReference type="SAM" id="Phobius"/>
    </source>
</evidence>
<evidence type="ECO:0000256" key="4">
    <source>
        <dbReference type="ARBA" id="ARBA00022692"/>
    </source>
</evidence>
<keyword evidence="4 11" id="KW-0812">Transmembrane</keyword>
<evidence type="ECO:0000256" key="2">
    <source>
        <dbReference type="ARBA" id="ARBA00006704"/>
    </source>
</evidence>
<feature type="domain" description="V-ATPase proteolipid subunit C-like" evidence="12">
    <location>
        <begin position="9"/>
        <end position="70"/>
    </location>
</feature>
<comment type="subcellular location">
    <subcellularLocation>
        <location evidence="1">Membrane</location>
        <topology evidence="1">Multi-pass membrane protein</topology>
    </subcellularLocation>
</comment>
<keyword evidence="3" id="KW-0138">CF(0)</keyword>
<dbReference type="InterPro" id="IPR038662">
    <property type="entry name" value="ATP_synth_F0_csu_sf"/>
</dbReference>